<evidence type="ECO:0000256" key="1">
    <source>
        <dbReference type="PROSITE-ProRule" id="PRU00278"/>
    </source>
</evidence>
<dbReference type="GO" id="GO:0003755">
    <property type="term" value="F:peptidyl-prolyl cis-trans isomerase activity"/>
    <property type="evidence" value="ECO:0007669"/>
    <property type="project" value="UniProtKB-KW"/>
</dbReference>
<gene>
    <name evidence="3" type="ORF">SAMN05444008_11764</name>
</gene>
<keyword evidence="1" id="KW-0697">Rotamase</keyword>
<dbReference type="OrthoDB" id="14196at2"/>
<evidence type="ECO:0000259" key="2">
    <source>
        <dbReference type="PROSITE" id="PS50198"/>
    </source>
</evidence>
<dbReference type="PROSITE" id="PS50198">
    <property type="entry name" value="PPIC_PPIASE_2"/>
    <property type="match status" value="2"/>
</dbReference>
<proteinExistence type="predicted"/>
<dbReference type="RefSeq" id="WP_073046622.1">
    <property type="nucleotide sequence ID" value="NZ_FQUO01000017.1"/>
</dbReference>
<dbReference type="AlphaFoldDB" id="A0A1M5GUF1"/>
<accession>A0A1M5GUF1</accession>
<dbReference type="Proteomes" id="UP000184368">
    <property type="component" value="Unassembled WGS sequence"/>
</dbReference>
<dbReference type="PANTHER" id="PTHR47245:SF2">
    <property type="entry name" value="PEPTIDYL-PROLYL CIS-TRANS ISOMERASE HP_0175-RELATED"/>
    <property type="match status" value="1"/>
</dbReference>
<sequence length="632" mass="69969">MRHLLLPALLFTALQGSTQTLLTIGNDSISVAEFNEAFRKNNTGKETAEARSKYLELFIAAKLKVKEARSRGIDTTAQFRTDLEALRAQVLPAYLADPQKVQQLAEEANQRGQKDLQVAHIFIATANAADTAAAYVKAREAYTRLQSGAAFDKVAAQYSDDPSAKSNGGNLGYITAFSLPYELENLVYATPVGRLSAVYRSKAGYHIFKIVGERKAAGRIKAAQVMLAFPPDAPDAEKARLKQQADSIYKALQKGASFEALAERYSNDANSAGAGGLLPEFGVGQYDPVFEQAVFALAKDGAVAPPFVTGHGIHIVKRIARQPAVLSGSEKEAELERLRALVKQSDRMQSSLAQQAAQIRQRAGYQPLPANLQKALEVRTRQELNGQVPAEALSSDMVLFSLGGQPYTVANWLQFAQNNRAEGNGSDQPFEQLWNEYLQTQTLEHYQQHLEDYNPAFKKQMRELEEGNLFFEIMQQEVWTPAQNDTAALQQFYQSHKANYVWQRSADVALFFAPDKTTAEKLAAQIKQAPARWRSLASKLGADISTDSTRMEWSSITGSNKITFTPNQLTPIETNPADGTASFALILKTYSQPLQRSFEEAKGNVINDYQAEKEKQWVETLKQKYKVKPLSP</sequence>
<evidence type="ECO:0000313" key="3">
    <source>
        <dbReference type="EMBL" id="SHG07376.1"/>
    </source>
</evidence>
<name>A0A1M5GUF1_9BACT</name>
<feature type="domain" description="PpiC" evidence="2">
    <location>
        <begin position="113"/>
        <end position="212"/>
    </location>
</feature>
<dbReference type="Gene3D" id="3.10.50.40">
    <property type="match status" value="2"/>
</dbReference>
<dbReference type="PANTHER" id="PTHR47245">
    <property type="entry name" value="PEPTIDYLPROLYL ISOMERASE"/>
    <property type="match status" value="1"/>
</dbReference>
<keyword evidence="1 3" id="KW-0413">Isomerase</keyword>
<dbReference type="STRING" id="1302690.BUE76_02465"/>
<evidence type="ECO:0000313" key="4">
    <source>
        <dbReference type="Proteomes" id="UP000184368"/>
    </source>
</evidence>
<organism evidence="3 4">
    <name type="scientific">Cnuella takakiae</name>
    <dbReference type="NCBI Taxonomy" id="1302690"/>
    <lineage>
        <taxon>Bacteria</taxon>
        <taxon>Pseudomonadati</taxon>
        <taxon>Bacteroidota</taxon>
        <taxon>Chitinophagia</taxon>
        <taxon>Chitinophagales</taxon>
        <taxon>Chitinophagaceae</taxon>
        <taxon>Cnuella</taxon>
    </lineage>
</organism>
<dbReference type="InterPro" id="IPR046357">
    <property type="entry name" value="PPIase_dom_sf"/>
</dbReference>
<dbReference type="InterPro" id="IPR000297">
    <property type="entry name" value="PPIase_PpiC"/>
</dbReference>
<dbReference type="Pfam" id="PF13616">
    <property type="entry name" value="Rotamase_3"/>
    <property type="match status" value="1"/>
</dbReference>
<dbReference type="InterPro" id="IPR050245">
    <property type="entry name" value="PrsA_foldase"/>
</dbReference>
<feature type="domain" description="PpiC" evidence="2">
    <location>
        <begin position="217"/>
        <end position="320"/>
    </location>
</feature>
<dbReference type="InterPro" id="IPR023058">
    <property type="entry name" value="PPIase_PpiC_CS"/>
</dbReference>
<dbReference type="SUPFAM" id="SSF54534">
    <property type="entry name" value="FKBP-like"/>
    <property type="match status" value="2"/>
</dbReference>
<dbReference type="EMBL" id="FQUO01000017">
    <property type="protein sequence ID" value="SHG07376.1"/>
    <property type="molecule type" value="Genomic_DNA"/>
</dbReference>
<reference evidence="3 4" key="1">
    <citation type="submission" date="2016-11" db="EMBL/GenBank/DDBJ databases">
        <authorList>
            <person name="Jaros S."/>
            <person name="Januszkiewicz K."/>
            <person name="Wedrychowicz H."/>
        </authorList>
    </citation>
    <scope>NUCLEOTIDE SEQUENCE [LARGE SCALE GENOMIC DNA]</scope>
    <source>
        <strain evidence="3 4">DSM 26897</strain>
    </source>
</reference>
<protein>
    <submittedName>
        <fullName evidence="3">Peptidyl-prolyl cis-trans isomerase SurA</fullName>
    </submittedName>
</protein>
<keyword evidence="4" id="KW-1185">Reference proteome</keyword>
<dbReference type="PROSITE" id="PS01096">
    <property type="entry name" value="PPIC_PPIASE_1"/>
    <property type="match status" value="1"/>
</dbReference>